<protein>
    <submittedName>
        <fullName evidence="2">Uncharacterized protein</fullName>
    </submittedName>
</protein>
<dbReference type="OrthoDB" id="3799586at2759"/>
<feature type="region of interest" description="Disordered" evidence="1">
    <location>
        <begin position="41"/>
        <end position="95"/>
    </location>
</feature>
<proteinExistence type="predicted"/>
<feature type="compositionally biased region" description="Basic residues" evidence="1">
    <location>
        <begin position="310"/>
        <end position="319"/>
    </location>
</feature>
<feature type="compositionally biased region" description="Low complexity" evidence="1">
    <location>
        <begin position="347"/>
        <end position="358"/>
    </location>
</feature>
<sequence length="374" mass="40597">MAGPIYNYNPNRERKPNWKDYLTERSMKFYDGTYKWNLDGYWDEHDDDPDAEPPTPGVPQSPLSNWDPADHGLDSSPVPGLRGGGSSPAIDPASLPFEPISLDTVAASLSPQRSHDDRVETPMIAGAKIQHLLSSNLLKKKEHLGLVPITNSQTVLKTVPREDLFPGHPDRERLIGRLEGILIGHWHGKEGLPLEKCYALCDVASPDEILRDMFSAARDLAEGHSGGEECGEADDVGGSGKASKTKKKALAMRGGYTTADQKEQEHGADLSDTSIASLSDCPSDLSDWDVEDELVEGQSRDQPKTFACATRKKTNNSRQKNHEKASTGTKGGKGQESSVDLSIGKRSGSSDSAIGGISTRRRSARQAKINSRGK</sequence>
<gene>
    <name evidence="2" type="ORF">BU26DRAFT_510935</name>
</gene>
<feature type="compositionally biased region" description="Basic and acidic residues" evidence="1">
    <location>
        <begin position="260"/>
        <end position="269"/>
    </location>
</feature>
<evidence type="ECO:0000256" key="1">
    <source>
        <dbReference type="SAM" id="MobiDB-lite"/>
    </source>
</evidence>
<feature type="region of interest" description="Disordered" evidence="1">
    <location>
        <begin position="222"/>
        <end position="276"/>
    </location>
</feature>
<organism evidence="2 3">
    <name type="scientific">Trematosphaeria pertusa</name>
    <dbReference type="NCBI Taxonomy" id="390896"/>
    <lineage>
        <taxon>Eukaryota</taxon>
        <taxon>Fungi</taxon>
        <taxon>Dikarya</taxon>
        <taxon>Ascomycota</taxon>
        <taxon>Pezizomycotina</taxon>
        <taxon>Dothideomycetes</taxon>
        <taxon>Pleosporomycetidae</taxon>
        <taxon>Pleosporales</taxon>
        <taxon>Massarineae</taxon>
        <taxon>Trematosphaeriaceae</taxon>
        <taxon>Trematosphaeria</taxon>
    </lineage>
</organism>
<name>A0A6A6HVE4_9PLEO</name>
<evidence type="ECO:0000313" key="3">
    <source>
        <dbReference type="Proteomes" id="UP000800094"/>
    </source>
</evidence>
<dbReference type="AlphaFoldDB" id="A0A6A6HVE4"/>
<dbReference type="RefSeq" id="XP_033677001.1">
    <property type="nucleotide sequence ID" value="XM_033827261.1"/>
</dbReference>
<dbReference type="Proteomes" id="UP000800094">
    <property type="component" value="Unassembled WGS sequence"/>
</dbReference>
<accession>A0A6A6HVE4</accession>
<dbReference type="GeneID" id="54580591"/>
<feature type="compositionally biased region" description="Basic residues" evidence="1">
    <location>
        <begin position="359"/>
        <end position="374"/>
    </location>
</feature>
<keyword evidence="3" id="KW-1185">Reference proteome</keyword>
<evidence type="ECO:0000313" key="2">
    <source>
        <dbReference type="EMBL" id="KAF2241997.1"/>
    </source>
</evidence>
<feature type="region of interest" description="Disordered" evidence="1">
    <location>
        <begin position="294"/>
        <end position="374"/>
    </location>
</feature>
<reference evidence="2" key="1">
    <citation type="journal article" date="2020" name="Stud. Mycol.">
        <title>101 Dothideomycetes genomes: a test case for predicting lifestyles and emergence of pathogens.</title>
        <authorList>
            <person name="Haridas S."/>
            <person name="Albert R."/>
            <person name="Binder M."/>
            <person name="Bloem J."/>
            <person name="Labutti K."/>
            <person name="Salamov A."/>
            <person name="Andreopoulos B."/>
            <person name="Baker S."/>
            <person name="Barry K."/>
            <person name="Bills G."/>
            <person name="Bluhm B."/>
            <person name="Cannon C."/>
            <person name="Castanera R."/>
            <person name="Culley D."/>
            <person name="Daum C."/>
            <person name="Ezra D."/>
            <person name="Gonzalez J."/>
            <person name="Henrissat B."/>
            <person name="Kuo A."/>
            <person name="Liang C."/>
            <person name="Lipzen A."/>
            <person name="Lutzoni F."/>
            <person name="Magnuson J."/>
            <person name="Mondo S."/>
            <person name="Nolan M."/>
            <person name="Ohm R."/>
            <person name="Pangilinan J."/>
            <person name="Park H.-J."/>
            <person name="Ramirez L."/>
            <person name="Alfaro M."/>
            <person name="Sun H."/>
            <person name="Tritt A."/>
            <person name="Yoshinaga Y."/>
            <person name="Zwiers L.-H."/>
            <person name="Turgeon B."/>
            <person name="Goodwin S."/>
            <person name="Spatafora J."/>
            <person name="Crous P."/>
            <person name="Grigoriev I."/>
        </authorList>
    </citation>
    <scope>NUCLEOTIDE SEQUENCE</scope>
    <source>
        <strain evidence="2">CBS 122368</strain>
    </source>
</reference>
<dbReference type="EMBL" id="ML987209">
    <property type="protein sequence ID" value="KAF2241997.1"/>
    <property type="molecule type" value="Genomic_DNA"/>
</dbReference>